<comment type="similarity">
    <text evidence="1 2">Belongs to the DSS1/SEM1 family.</text>
</comment>
<keyword evidence="5" id="KW-1185">Reference proteome</keyword>
<evidence type="ECO:0000256" key="1">
    <source>
        <dbReference type="ARBA" id="ARBA00034491"/>
    </source>
</evidence>
<dbReference type="AlphaFoldDB" id="A0AAV9VW57"/>
<proteinExistence type="inferred from homology"/>
<feature type="compositionally biased region" description="Basic and acidic residues" evidence="3">
    <location>
        <begin position="1"/>
        <end position="11"/>
    </location>
</feature>
<sequence>MSSKSKPEETTTPKPIKKVLDEDDEFEDFPAEEWEEAESEVPGTTKPNLWEESWDDDDLSEDFSKQLKEELKKNDSQKSGLEAQR</sequence>
<evidence type="ECO:0000313" key="5">
    <source>
        <dbReference type="Proteomes" id="UP001370758"/>
    </source>
</evidence>
<feature type="compositionally biased region" description="Acidic residues" evidence="3">
    <location>
        <begin position="52"/>
        <end position="61"/>
    </location>
</feature>
<organism evidence="4 5">
    <name type="scientific">Arthrobotrys musiformis</name>
    <dbReference type="NCBI Taxonomy" id="47236"/>
    <lineage>
        <taxon>Eukaryota</taxon>
        <taxon>Fungi</taxon>
        <taxon>Dikarya</taxon>
        <taxon>Ascomycota</taxon>
        <taxon>Pezizomycotina</taxon>
        <taxon>Orbiliomycetes</taxon>
        <taxon>Orbiliales</taxon>
        <taxon>Orbiliaceae</taxon>
        <taxon>Arthrobotrys</taxon>
    </lineage>
</organism>
<feature type="compositionally biased region" description="Basic and acidic residues" evidence="3">
    <location>
        <begin position="62"/>
        <end position="76"/>
    </location>
</feature>
<protein>
    <recommendedName>
        <fullName evidence="2">26S proteasome complex subunit SEM1</fullName>
    </recommendedName>
</protein>
<evidence type="ECO:0000256" key="2">
    <source>
        <dbReference type="RuleBase" id="RU369057"/>
    </source>
</evidence>
<comment type="function">
    <text evidence="2">Component of the 26S proteasome, a multiprotein complex involved in the ATP-dependent degradation of ubiquitinated proteins.</text>
</comment>
<dbReference type="Proteomes" id="UP001370758">
    <property type="component" value="Unassembled WGS sequence"/>
</dbReference>
<evidence type="ECO:0000256" key="3">
    <source>
        <dbReference type="SAM" id="MobiDB-lite"/>
    </source>
</evidence>
<dbReference type="PANTHER" id="PTHR16771:SF0">
    <property type="entry name" value="26S PROTEASOME COMPLEX SUBUNIT SEM1"/>
    <property type="match status" value="1"/>
</dbReference>
<dbReference type="GO" id="GO:0006406">
    <property type="term" value="P:mRNA export from nucleus"/>
    <property type="evidence" value="ECO:0007669"/>
    <property type="project" value="UniProtKB-UniRule"/>
</dbReference>
<name>A0AAV9VW57_9PEZI</name>
<dbReference type="GO" id="GO:0008541">
    <property type="term" value="C:proteasome regulatory particle, lid subcomplex"/>
    <property type="evidence" value="ECO:0007669"/>
    <property type="project" value="UniProtKB-UniRule"/>
</dbReference>
<dbReference type="GO" id="GO:0000724">
    <property type="term" value="P:double-strand break repair via homologous recombination"/>
    <property type="evidence" value="ECO:0007669"/>
    <property type="project" value="TreeGrafter"/>
</dbReference>
<accession>A0AAV9VW57</accession>
<keyword evidence="2" id="KW-0647">Proteasome</keyword>
<comment type="subcellular location">
    <subcellularLocation>
        <location evidence="2">Nucleus</location>
    </subcellularLocation>
</comment>
<reference evidence="4 5" key="1">
    <citation type="submission" date="2023-08" db="EMBL/GenBank/DDBJ databases">
        <authorList>
            <person name="Palmer J.M."/>
        </authorList>
    </citation>
    <scope>NUCLEOTIDE SEQUENCE [LARGE SCALE GENOMIC DNA]</scope>
    <source>
        <strain evidence="4 5">TWF481</strain>
    </source>
</reference>
<dbReference type="PANTHER" id="PTHR16771">
    <property type="entry name" value="26 PROTEASOME COMPLEX SUBUNIT DSS1"/>
    <property type="match status" value="1"/>
</dbReference>
<feature type="region of interest" description="Disordered" evidence="3">
    <location>
        <begin position="1"/>
        <end position="85"/>
    </location>
</feature>
<gene>
    <name evidence="4" type="ORF">TWF481_003307</name>
</gene>
<dbReference type="GO" id="GO:0005634">
    <property type="term" value="C:nucleus"/>
    <property type="evidence" value="ECO:0007669"/>
    <property type="project" value="UniProtKB-SubCell"/>
</dbReference>
<feature type="compositionally biased region" description="Acidic residues" evidence="3">
    <location>
        <begin position="21"/>
        <end position="39"/>
    </location>
</feature>
<dbReference type="SMART" id="SM01385">
    <property type="entry name" value="DSS1_SEM1"/>
    <property type="match status" value="1"/>
</dbReference>
<comment type="caution">
    <text evidence="4">The sequence shown here is derived from an EMBL/GenBank/DDBJ whole genome shotgun (WGS) entry which is preliminary data.</text>
</comment>
<dbReference type="CDD" id="cd13768">
    <property type="entry name" value="DSS1_Sem1"/>
    <property type="match status" value="1"/>
</dbReference>
<keyword evidence="2" id="KW-0539">Nucleus</keyword>
<evidence type="ECO:0000313" key="4">
    <source>
        <dbReference type="EMBL" id="KAK6495280.1"/>
    </source>
</evidence>
<dbReference type="Pfam" id="PF05160">
    <property type="entry name" value="DSS1_SEM1"/>
    <property type="match status" value="1"/>
</dbReference>
<dbReference type="EMBL" id="JAVHJL010000013">
    <property type="protein sequence ID" value="KAK6495280.1"/>
    <property type="molecule type" value="Genomic_DNA"/>
</dbReference>
<dbReference type="GO" id="GO:0043248">
    <property type="term" value="P:proteasome assembly"/>
    <property type="evidence" value="ECO:0007669"/>
    <property type="project" value="UniProtKB-UniRule"/>
</dbReference>
<dbReference type="InterPro" id="IPR007834">
    <property type="entry name" value="DSS1_SEM1"/>
</dbReference>